<feature type="transmembrane region" description="Helical" evidence="6">
    <location>
        <begin position="124"/>
        <end position="144"/>
    </location>
</feature>
<keyword evidence="4 6" id="KW-1133">Transmembrane helix</keyword>
<keyword evidence="5 6" id="KW-0472">Membrane</keyword>
<dbReference type="AlphaFoldDB" id="A0A429Z3H0"/>
<evidence type="ECO:0000256" key="6">
    <source>
        <dbReference type="SAM" id="Phobius"/>
    </source>
</evidence>
<proteinExistence type="inferred from homology"/>
<feature type="domain" description="EamA" evidence="7">
    <location>
        <begin position="153"/>
        <end position="286"/>
    </location>
</feature>
<feature type="transmembrane region" description="Helical" evidence="6">
    <location>
        <begin position="271"/>
        <end position="287"/>
    </location>
</feature>
<feature type="transmembrane region" description="Helical" evidence="6">
    <location>
        <begin position="100"/>
        <end position="117"/>
    </location>
</feature>
<dbReference type="OrthoDB" id="9806889at2"/>
<feature type="transmembrane region" description="Helical" evidence="6">
    <location>
        <begin position="156"/>
        <end position="175"/>
    </location>
</feature>
<feature type="domain" description="EamA" evidence="7">
    <location>
        <begin position="5"/>
        <end position="137"/>
    </location>
</feature>
<feature type="transmembrane region" description="Helical" evidence="6">
    <location>
        <begin position="182"/>
        <end position="201"/>
    </location>
</feature>
<dbReference type="InterPro" id="IPR037185">
    <property type="entry name" value="EmrE-like"/>
</dbReference>
<feature type="transmembrane region" description="Helical" evidence="6">
    <location>
        <begin position="246"/>
        <end position="265"/>
    </location>
</feature>
<evidence type="ECO:0000256" key="5">
    <source>
        <dbReference type="ARBA" id="ARBA00023136"/>
    </source>
</evidence>
<dbReference type="RefSeq" id="WP_126697527.1">
    <property type="nucleotide sequence ID" value="NZ_RWKW01000002.1"/>
</dbReference>
<dbReference type="GO" id="GO:0016020">
    <property type="term" value="C:membrane"/>
    <property type="evidence" value="ECO:0007669"/>
    <property type="project" value="UniProtKB-SubCell"/>
</dbReference>
<keyword evidence="9" id="KW-1185">Reference proteome</keyword>
<evidence type="ECO:0000256" key="4">
    <source>
        <dbReference type="ARBA" id="ARBA00022989"/>
    </source>
</evidence>
<dbReference type="EMBL" id="RWKW01000002">
    <property type="protein sequence ID" value="RST88252.1"/>
    <property type="molecule type" value="Genomic_DNA"/>
</dbReference>
<evidence type="ECO:0000259" key="7">
    <source>
        <dbReference type="Pfam" id="PF00892"/>
    </source>
</evidence>
<comment type="caution">
    <text evidence="8">The sequence shown here is derived from an EMBL/GenBank/DDBJ whole genome shotgun (WGS) entry which is preliminary data.</text>
</comment>
<evidence type="ECO:0000256" key="2">
    <source>
        <dbReference type="ARBA" id="ARBA00007362"/>
    </source>
</evidence>
<feature type="transmembrane region" description="Helical" evidence="6">
    <location>
        <begin position="30"/>
        <end position="50"/>
    </location>
</feature>
<dbReference type="Proteomes" id="UP000278398">
    <property type="component" value="Unassembled WGS sequence"/>
</dbReference>
<dbReference type="SUPFAM" id="SSF103481">
    <property type="entry name" value="Multidrug resistance efflux transporter EmrE"/>
    <property type="match status" value="2"/>
</dbReference>
<keyword evidence="3 6" id="KW-0812">Transmembrane</keyword>
<comment type="similarity">
    <text evidence="2">Belongs to the EamA transporter family.</text>
</comment>
<name>A0A429Z3H0_9HYPH</name>
<dbReference type="Pfam" id="PF00892">
    <property type="entry name" value="EamA"/>
    <property type="match status" value="2"/>
</dbReference>
<comment type="subcellular location">
    <subcellularLocation>
        <location evidence="1">Membrane</location>
        <topology evidence="1">Multi-pass membrane protein</topology>
    </subcellularLocation>
</comment>
<organism evidence="8 9">
    <name type="scientific">Aquibium carbonis</name>
    <dbReference type="NCBI Taxonomy" id="2495581"/>
    <lineage>
        <taxon>Bacteria</taxon>
        <taxon>Pseudomonadati</taxon>
        <taxon>Pseudomonadota</taxon>
        <taxon>Alphaproteobacteria</taxon>
        <taxon>Hyphomicrobiales</taxon>
        <taxon>Phyllobacteriaceae</taxon>
        <taxon>Aquibium</taxon>
    </lineage>
</organism>
<evidence type="ECO:0000256" key="1">
    <source>
        <dbReference type="ARBA" id="ARBA00004141"/>
    </source>
</evidence>
<dbReference type="InterPro" id="IPR000620">
    <property type="entry name" value="EamA_dom"/>
</dbReference>
<feature type="transmembrane region" description="Helical" evidence="6">
    <location>
        <begin position="213"/>
        <end position="234"/>
    </location>
</feature>
<reference evidence="8 9" key="1">
    <citation type="submission" date="2018-12" db="EMBL/GenBank/DDBJ databases">
        <title>Mesorhizobium carbonis sp. nov., isolated from coal mine water.</title>
        <authorList>
            <person name="Xin W."/>
            <person name="Xu Z."/>
            <person name="Xiang F."/>
            <person name="Zhang J."/>
            <person name="Xi L."/>
            <person name="Liu J."/>
        </authorList>
    </citation>
    <scope>NUCLEOTIDE SEQUENCE [LARGE SCALE GENOMIC DNA]</scope>
    <source>
        <strain evidence="8 9">B2.3</strain>
    </source>
</reference>
<protein>
    <submittedName>
        <fullName evidence="8">DMT family transporter</fullName>
    </submittedName>
</protein>
<gene>
    <name evidence="8" type="ORF">EJC49_00695</name>
</gene>
<accession>A0A429Z3H0</accession>
<dbReference type="PANTHER" id="PTHR32322:SF2">
    <property type="entry name" value="EAMA DOMAIN-CONTAINING PROTEIN"/>
    <property type="match status" value="1"/>
</dbReference>
<dbReference type="PANTHER" id="PTHR32322">
    <property type="entry name" value="INNER MEMBRANE TRANSPORTER"/>
    <property type="match status" value="1"/>
</dbReference>
<evidence type="ECO:0000313" key="9">
    <source>
        <dbReference type="Proteomes" id="UP000278398"/>
    </source>
</evidence>
<sequence>MHQAAYALLLLTTMFWGGNAVAGKMAVGHVSPMLLVVLRWAMAFGFLYLIGHRQLSADWAAVRPRLAYLSAMGFFGFAAFNLALYGAFLYTTAVNGSIEQAGIPVVIFALNFLFFGQRVFKGQIVGFLLTFAGILLTAAHGNLAGLLRLDLNRGDALVLVAVVVYAGYTVCLRYRPPIHWKSYMIVLSAAAGLTSIPFAIMEYAADAMIWPDATGWGCVVYTAVFPSLLSQVFYMRGVEMIGANRAGLFINLVPIFGTMLSILVLGEALHGYHVVAIALTIAGIWIAEWSGRRRAAKVA</sequence>
<evidence type="ECO:0000313" key="8">
    <source>
        <dbReference type="EMBL" id="RST88252.1"/>
    </source>
</evidence>
<feature type="transmembrane region" description="Helical" evidence="6">
    <location>
        <begin position="66"/>
        <end position="88"/>
    </location>
</feature>
<evidence type="ECO:0000256" key="3">
    <source>
        <dbReference type="ARBA" id="ARBA00022692"/>
    </source>
</evidence>
<dbReference type="InterPro" id="IPR050638">
    <property type="entry name" value="AA-Vitamin_Transporters"/>
</dbReference>